<dbReference type="PROSITE" id="PS51635">
    <property type="entry name" value="PNPLA"/>
    <property type="match status" value="1"/>
</dbReference>
<dbReference type="SUPFAM" id="SSF52151">
    <property type="entry name" value="FabD/lysophospholipase-like"/>
    <property type="match status" value="1"/>
</dbReference>
<dbReference type="InterPro" id="IPR033562">
    <property type="entry name" value="PLPL"/>
</dbReference>
<comment type="caution">
    <text evidence="2">Lacks conserved residue(s) required for the propagation of feature annotation.</text>
</comment>
<dbReference type="Proteomes" id="UP001165085">
    <property type="component" value="Unassembled WGS sequence"/>
</dbReference>
<name>A0A9W7AW25_9STRA</name>
<dbReference type="Pfam" id="PF01734">
    <property type="entry name" value="Patatin"/>
    <property type="match status" value="1"/>
</dbReference>
<sequence length="246" mass="27663">MSTPKTLAIPGGGIYFYHLYGQLDYLREAGYTDGNPDLRLVGASAGSLAATLFTYGVSSEVATNCAIRLSDEADLWNNPLGLAFVWGQIIEEWLEELIPSGDFYSDPDSLCLLLSETSFSSLTGNSERRKVSKFRGREDLINANMCSVHIPIFLDKRLTRDFRGERFIDGSFRSRLTDYKFMPEDPLEGVVMLDYDGDERLKEKGGEGADTFVSLISKDYVWKMIELGYTHARRRDGEGKFKGLMK</sequence>
<dbReference type="GO" id="GO:0055088">
    <property type="term" value="P:lipid homeostasis"/>
    <property type="evidence" value="ECO:0007669"/>
    <property type="project" value="TreeGrafter"/>
</dbReference>
<evidence type="ECO:0000256" key="1">
    <source>
        <dbReference type="ARBA" id="ARBA00023098"/>
    </source>
</evidence>
<feature type="active site" description="Proton acceptor" evidence="2">
    <location>
        <position position="169"/>
    </location>
</feature>
<keyword evidence="5" id="KW-1185">Reference proteome</keyword>
<keyword evidence="1 2" id="KW-0443">Lipid metabolism</keyword>
<dbReference type="OrthoDB" id="197155at2759"/>
<evidence type="ECO:0000259" key="3">
    <source>
        <dbReference type="PROSITE" id="PS51635"/>
    </source>
</evidence>
<keyword evidence="2" id="KW-0378">Hydrolase</keyword>
<dbReference type="PANTHER" id="PTHR12406">
    <property type="entry name" value="CALCIUM-INDEPENDENT PHOSPHOLIPASE A2 IPLA2 -RELATED"/>
    <property type="match status" value="1"/>
</dbReference>
<evidence type="ECO:0000256" key="2">
    <source>
        <dbReference type="PROSITE-ProRule" id="PRU01161"/>
    </source>
</evidence>
<dbReference type="GO" id="GO:0005811">
    <property type="term" value="C:lipid droplet"/>
    <property type="evidence" value="ECO:0007669"/>
    <property type="project" value="TreeGrafter"/>
</dbReference>
<feature type="domain" description="PNPLA" evidence="3">
    <location>
        <begin position="7"/>
        <end position="182"/>
    </location>
</feature>
<dbReference type="InterPro" id="IPR016035">
    <property type="entry name" value="Acyl_Trfase/lysoPLipase"/>
</dbReference>
<feature type="short sequence motif" description="GXSXG" evidence="2">
    <location>
        <begin position="42"/>
        <end position="46"/>
    </location>
</feature>
<dbReference type="PANTHER" id="PTHR12406:SF45">
    <property type="entry name" value="PATATIN"/>
    <property type="match status" value="1"/>
</dbReference>
<dbReference type="GO" id="GO:0004806">
    <property type="term" value="F:triacylglycerol lipase activity"/>
    <property type="evidence" value="ECO:0007669"/>
    <property type="project" value="TreeGrafter"/>
</dbReference>
<protein>
    <recommendedName>
        <fullName evidence="3">PNPLA domain-containing protein</fullName>
    </recommendedName>
</protein>
<dbReference type="GO" id="GO:0005737">
    <property type="term" value="C:cytoplasm"/>
    <property type="evidence" value="ECO:0007669"/>
    <property type="project" value="TreeGrafter"/>
</dbReference>
<feature type="active site" description="Nucleophile" evidence="2">
    <location>
        <position position="44"/>
    </location>
</feature>
<dbReference type="GO" id="GO:0016020">
    <property type="term" value="C:membrane"/>
    <property type="evidence" value="ECO:0007669"/>
    <property type="project" value="TreeGrafter"/>
</dbReference>
<comment type="caution">
    <text evidence="4">The sequence shown here is derived from an EMBL/GenBank/DDBJ whole genome shotgun (WGS) entry which is preliminary data.</text>
</comment>
<dbReference type="InterPro" id="IPR002641">
    <property type="entry name" value="PNPLA_dom"/>
</dbReference>
<proteinExistence type="predicted"/>
<organism evidence="4 5">
    <name type="scientific">Triparma strigata</name>
    <dbReference type="NCBI Taxonomy" id="1606541"/>
    <lineage>
        <taxon>Eukaryota</taxon>
        <taxon>Sar</taxon>
        <taxon>Stramenopiles</taxon>
        <taxon>Ochrophyta</taxon>
        <taxon>Bolidophyceae</taxon>
        <taxon>Parmales</taxon>
        <taxon>Triparmaceae</taxon>
        <taxon>Triparma</taxon>
    </lineage>
</organism>
<keyword evidence="2" id="KW-0442">Lipid degradation</keyword>
<evidence type="ECO:0000313" key="5">
    <source>
        <dbReference type="Proteomes" id="UP001165085"/>
    </source>
</evidence>
<dbReference type="AlphaFoldDB" id="A0A9W7AW25"/>
<reference evidence="5" key="1">
    <citation type="journal article" date="2023" name="Commun. Biol.">
        <title>Genome analysis of Parmales, the sister group of diatoms, reveals the evolutionary specialization of diatoms from phago-mixotrophs to photoautotrophs.</title>
        <authorList>
            <person name="Ban H."/>
            <person name="Sato S."/>
            <person name="Yoshikawa S."/>
            <person name="Yamada K."/>
            <person name="Nakamura Y."/>
            <person name="Ichinomiya M."/>
            <person name="Sato N."/>
            <person name="Blanc-Mathieu R."/>
            <person name="Endo H."/>
            <person name="Kuwata A."/>
            <person name="Ogata H."/>
        </authorList>
    </citation>
    <scope>NUCLEOTIDE SEQUENCE [LARGE SCALE GENOMIC DNA]</scope>
    <source>
        <strain evidence="5">NIES 3701</strain>
    </source>
</reference>
<accession>A0A9W7AW25</accession>
<dbReference type="GO" id="GO:0019433">
    <property type="term" value="P:triglyceride catabolic process"/>
    <property type="evidence" value="ECO:0007669"/>
    <property type="project" value="TreeGrafter"/>
</dbReference>
<dbReference type="EMBL" id="BRXY01000227">
    <property type="protein sequence ID" value="GMH78866.1"/>
    <property type="molecule type" value="Genomic_DNA"/>
</dbReference>
<evidence type="ECO:0000313" key="4">
    <source>
        <dbReference type="EMBL" id="GMH78866.1"/>
    </source>
</evidence>
<gene>
    <name evidence="4" type="ORF">TrST_g8164</name>
</gene>